<dbReference type="Proteomes" id="UP000599688">
    <property type="component" value="Unassembled WGS sequence"/>
</dbReference>
<dbReference type="EMBL" id="BMGL01000008">
    <property type="protein sequence ID" value="GGE14969.1"/>
    <property type="molecule type" value="Genomic_DNA"/>
</dbReference>
<dbReference type="PROSITE" id="PS51257">
    <property type="entry name" value="PROKAR_LIPOPROTEIN"/>
    <property type="match status" value="1"/>
</dbReference>
<dbReference type="AlphaFoldDB" id="A0A916ZUK8"/>
<dbReference type="InterPro" id="IPR011050">
    <property type="entry name" value="Pectin_lyase_fold/virulence"/>
</dbReference>
<keyword evidence="2" id="KW-1185">Reference proteome</keyword>
<comment type="caution">
    <text evidence="1">The sequence shown here is derived from an EMBL/GenBank/DDBJ whole genome shotgun (WGS) entry which is preliminary data.</text>
</comment>
<proteinExistence type="predicted"/>
<name>A0A916ZUK8_9FLAO</name>
<evidence type="ECO:0000313" key="1">
    <source>
        <dbReference type="EMBL" id="GGE14969.1"/>
    </source>
</evidence>
<accession>A0A916ZUK8</accession>
<dbReference type="SUPFAM" id="SSF51126">
    <property type="entry name" value="Pectin lyase-like"/>
    <property type="match status" value="1"/>
</dbReference>
<protein>
    <recommendedName>
        <fullName evidence="3">Right handed beta helix region</fullName>
    </recommendedName>
</protein>
<sequence length="526" mass="58930">MKNQFVSPIFKHICLGILLVVIILTSACRDDFETSPSFGELEFSTDTLFLDTVFSNTSSSTYQFKVYNRSNKDINIPSIGLGEKENSNYRLNVDGIPGKTFENIELLAKDSLFVFVEITADIDQLSNQALQFTYEDVIEFDSGTNQQEVRLITLIQDAVFLFPQRFDNGMTETLSLGLNEEGEEILIEGFFLDDEYLNFTNEKPYVIYGFAGVPSGKTLTVEAGARIHFHANSGIIIANGGSLQANGELSQDTELLENEIIFQGDRLEPGFSEIPGQWATIWLTQGSTNHIFNHTTIKNGTVGILMDSNDGTNNPTLQLKNTQIYNHTNVGLLARTGFVEAENTIFNNAGQAAVNLSLGGKYNFKHCTIANYWRNSFRQFPALLIENNLVTQEEVFVADLEEATFSNCIIYGSERIEVLLNALEEADFNYKFENCLIRFNDINNQYVDNALYDFENETIFSENVFNEAPDFLNTNENKLQIGLESAAINLGNLSTAQEVPLDIIETNRTSNPDAGAYQAIEFEEED</sequence>
<gene>
    <name evidence="1" type="ORF">GCM10010831_15370</name>
</gene>
<dbReference type="RefSeq" id="WP_188406246.1">
    <property type="nucleotide sequence ID" value="NZ_BMGL01000008.1"/>
</dbReference>
<organism evidence="1 2">
    <name type="scientific">Psychroflexus salis</name>
    <dbReference type="NCBI Taxonomy" id="1526574"/>
    <lineage>
        <taxon>Bacteria</taxon>
        <taxon>Pseudomonadati</taxon>
        <taxon>Bacteroidota</taxon>
        <taxon>Flavobacteriia</taxon>
        <taxon>Flavobacteriales</taxon>
        <taxon>Flavobacteriaceae</taxon>
        <taxon>Psychroflexus</taxon>
    </lineage>
</organism>
<evidence type="ECO:0000313" key="2">
    <source>
        <dbReference type="Proteomes" id="UP000599688"/>
    </source>
</evidence>
<evidence type="ECO:0008006" key="3">
    <source>
        <dbReference type="Google" id="ProtNLM"/>
    </source>
</evidence>
<reference evidence="1 2" key="1">
    <citation type="journal article" date="2014" name="Int. J. Syst. Evol. Microbiol.">
        <title>Complete genome sequence of Corynebacterium casei LMG S-19264T (=DSM 44701T), isolated from a smear-ripened cheese.</title>
        <authorList>
            <consortium name="US DOE Joint Genome Institute (JGI-PGF)"/>
            <person name="Walter F."/>
            <person name="Albersmeier A."/>
            <person name="Kalinowski J."/>
            <person name="Ruckert C."/>
        </authorList>
    </citation>
    <scope>NUCLEOTIDE SEQUENCE [LARGE SCALE GENOMIC DNA]</scope>
    <source>
        <strain evidence="1 2">CGMCC 1.12925</strain>
    </source>
</reference>